<dbReference type="EMBL" id="ON042750">
    <property type="protein sequence ID" value="UOX39799.1"/>
    <property type="molecule type" value="Genomic_DNA"/>
</dbReference>
<feature type="compositionally biased region" description="Polar residues" evidence="1">
    <location>
        <begin position="208"/>
        <end position="222"/>
    </location>
</feature>
<evidence type="ECO:0000313" key="3">
    <source>
        <dbReference type="Proteomes" id="UP001063213"/>
    </source>
</evidence>
<feature type="region of interest" description="Disordered" evidence="1">
    <location>
        <begin position="112"/>
        <end position="251"/>
    </location>
</feature>
<feature type="compositionally biased region" description="Polar residues" evidence="1">
    <location>
        <begin position="142"/>
        <end position="173"/>
    </location>
</feature>
<dbReference type="Proteomes" id="UP001063213">
    <property type="component" value="Segment"/>
</dbReference>
<protein>
    <submittedName>
        <fullName evidence="2">Proximal tail tube connector protein</fullName>
    </submittedName>
</protein>
<sequence length="309" mass="35992">MASYTMKLQTYIEKWSQYEEGLSTAERIERGRQKLFDFSYPIFDENYRKVFETHFIRNFYMREIGFETEGLFKFHLETWLLINMPYWNKMFESELIEFDPLKNVDVTKDYNRKKDRNQNDNRDIVENVTSDGQAHTTDKQDMTSNSVTDQTHGETSSGQKDSTGSVTDNNFSREVSAKQPDSRLALTTNDGEGVIEYADNIEEDSTNNKRNTTDKQTTSGKMDSTDHITSDTKANSNAVGDATTHNESDTTRNDKLASKINDLEDYISHEVGKIGTETYQEMIQKYRDILLRIEVKIFREMEQLFMLVY</sequence>
<keyword evidence="3" id="KW-1185">Reference proteome</keyword>
<evidence type="ECO:0000313" key="2">
    <source>
        <dbReference type="EMBL" id="UOX39799.1"/>
    </source>
</evidence>
<reference evidence="2" key="1">
    <citation type="submission" date="2022-03" db="EMBL/GenBank/DDBJ databases">
        <authorList>
            <person name="Subramanyam B."/>
            <person name="Soundarya J."/>
            <person name="Selvaraj A."/>
            <person name="Tamilzhalagan S."/>
            <person name="Soliyappan S."/>
            <person name="Selvakumar V."/>
            <person name="Ranganathan U.K."/>
        </authorList>
    </citation>
    <scope>NUCLEOTIDE SEQUENCE</scope>
</reference>
<feature type="compositionally biased region" description="Basic and acidic residues" evidence="1">
    <location>
        <begin position="112"/>
        <end position="125"/>
    </location>
</feature>
<proteinExistence type="predicted"/>
<accession>A0A976R6X2</accession>
<evidence type="ECO:0000256" key="1">
    <source>
        <dbReference type="SAM" id="MobiDB-lite"/>
    </source>
</evidence>
<organism evidence="2 3">
    <name type="scientific">Bacillus phage Chedec 11</name>
    <dbReference type="NCBI Taxonomy" id="2932672"/>
    <lineage>
        <taxon>Viruses</taxon>
        <taxon>Duplodnaviria</taxon>
        <taxon>Heunggongvirae</taxon>
        <taxon>Uroviricota</taxon>
        <taxon>Caudoviricetes</taxon>
        <taxon>Salasmaviridae</taxon>
        <taxon>Picovirinae</taxon>
        <taxon>Bahkauvirus</taxon>
        <taxon>Bahkauvirus chedec</taxon>
    </lineage>
</organism>
<name>A0A976R6X2_9CAUD</name>